<evidence type="ECO:0000313" key="1">
    <source>
        <dbReference type="EMBL" id="CAI8817473.1"/>
    </source>
</evidence>
<organism evidence="1 2">
    <name type="scientific">Pseudomonas syringae pv. tomato</name>
    <dbReference type="NCBI Taxonomy" id="323"/>
    <lineage>
        <taxon>Bacteria</taxon>
        <taxon>Pseudomonadati</taxon>
        <taxon>Pseudomonadota</taxon>
        <taxon>Gammaproteobacteria</taxon>
        <taxon>Pseudomonadales</taxon>
        <taxon>Pseudomonadaceae</taxon>
        <taxon>Pseudomonas</taxon>
    </lineage>
</organism>
<gene>
    <name evidence="1" type="ORF">DAPPPG215_09515</name>
</gene>
<name>A0AAQ0N760_PSEUB</name>
<sequence>MREARWQQTPRPCGRIWGRAGRLPFLRFDADPPCGPAVVNQALDAVDVLALRASILLPTASRPARSACLNRGATITTAYVHGAFSCERSSCRLAKSDLSSHVDMVVYKSKPSSGYRISSFTTARSAFFKKRYKVESTTFSCLEVGSYAGTGGLIPYWTEPLQAPLELWSTEITSDHPCEDVYT</sequence>
<reference evidence="1" key="1">
    <citation type="submission" date="2023-03" db="EMBL/GenBank/DDBJ databases">
        <authorList>
            <person name="Pothier F. J."/>
        </authorList>
    </citation>
    <scope>NUCLEOTIDE SEQUENCE</scope>
    <source>
        <strain evidence="1">DAPP-PG 215</strain>
    </source>
</reference>
<dbReference type="AlphaFoldDB" id="A0AAQ0N760"/>
<protein>
    <submittedName>
        <fullName evidence="1">Uncharacterized protein</fullName>
    </submittedName>
</protein>
<dbReference type="EMBL" id="OX458335">
    <property type="protein sequence ID" value="CAI8817473.1"/>
    <property type="molecule type" value="Genomic_DNA"/>
</dbReference>
<accession>A0AAQ0N760</accession>
<evidence type="ECO:0000313" key="2">
    <source>
        <dbReference type="Proteomes" id="UP001177000"/>
    </source>
</evidence>
<proteinExistence type="predicted"/>
<dbReference type="Proteomes" id="UP001177000">
    <property type="component" value="Chromosome"/>
</dbReference>